<dbReference type="SFLD" id="SFLDS00003">
    <property type="entry name" value="Haloacid_Dehalogenase"/>
    <property type="match status" value="1"/>
</dbReference>
<dbReference type="STRING" id="999630.TUZN_0464"/>
<dbReference type="SFLD" id="SFLDG01129">
    <property type="entry name" value="C1.5:_HAD__Beta-PGM__Phosphata"/>
    <property type="match status" value="1"/>
</dbReference>
<evidence type="ECO:0000313" key="2">
    <source>
        <dbReference type="EMBL" id="AEA11960.1"/>
    </source>
</evidence>
<sequence>MNVRVRALLLDFFGTLARIDDEESYLRDVAAGLSSVLGVSDEKSLEYFTEARRLANAVREASLAEITVDGQAALISALSGGDWRDIRAVLVNAMLDHLVPVDYSPEFLRWASSQYKTAIVSNVTCKCYIEEFLRRLGVSVDVLVTSDVVRYRKPHRAMFRIALRRLGVRPEEAVMVGDDDVDLGARALGILTVIIGSKTRGDLNFGSLAELRRWLEENTFNASVTPRHDL</sequence>
<dbReference type="InterPro" id="IPR050155">
    <property type="entry name" value="HAD-like_hydrolase_sf"/>
</dbReference>
<dbReference type="InterPro" id="IPR006439">
    <property type="entry name" value="HAD-SF_hydro_IA"/>
</dbReference>
<reference key="2">
    <citation type="submission" date="2011-03" db="EMBL/GenBank/DDBJ databases">
        <title>Complete genome sequence of the thermoacidophilic crenarchaeon Thermoproteus uzoniensis 768-20.</title>
        <authorList>
            <person name="Mardanov A.V."/>
            <person name="Gumerov V.M."/>
            <person name="Beletsky A.V."/>
            <person name="Prokofeva M.I."/>
            <person name="Bonch-Osmolovskaya E.A."/>
            <person name="Ravin N.V."/>
            <person name="Skryabin K.G."/>
        </authorList>
    </citation>
    <scope>NUCLEOTIDE SEQUENCE</scope>
    <source>
        <strain>768-20</strain>
    </source>
</reference>
<keyword evidence="2" id="KW-0378">Hydrolase</keyword>
<dbReference type="Proteomes" id="UP000008138">
    <property type="component" value="Chromosome"/>
</dbReference>
<dbReference type="GeneID" id="10360009"/>
<dbReference type="GO" id="GO:0006281">
    <property type="term" value="P:DNA repair"/>
    <property type="evidence" value="ECO:0007669"/>
    <property type="project" value="TreeGrafter"/>
</dbReference>
<dbReference type="KEGG" id="tuz:TUZN_0464"/>
<keyword evidence="3" id="KW-1185">Reference proteome</keyword>
<gene>
    <name evidence="2" type="ordered locus">TUZN_0464</name>
</gene>
<dbReference type="InterPro" id="IPR036412">
    <property type="entry name" value="HAD-like_sf"/>
</dbReference>
<name>F2L3A1_THEU7</name>
<dbReference type="EMBL" id="CP002590">
    <property type="protein sequence ID" value="AEA11960.1"/>
    <property type="molecule type" value="Genomic_DNA"/>
</dbReference>
<comment type="similarity">
    <text evidence="1">Belongs to the HAD-like hydrolase superfamily.</text>
</comment>
<dbReference type="HOGENOM" id="CLU_1346457_0_0_2"/>
<dbReference type="SUPFAM" id="SSF56784">
    <property type="entry name" value="HAD-like"/>
    <property type="match status" value="1"/>
</dbReference>
<dbReference type="Pfam" id="PF00702">
    <property type="entry name" value="Hydrolase"/>
    <property type="match status" value="1"/>
</dbReference>
<evidence type="ECO:0000256" key="1">
    <source>
        <dbReference type="ARBA" id="ARBA00007958"/>
    </source>
</evidence>
<reference evidence="2 3" key="1">
    <citation type="journal article" date="2011" name="J. Bacteriol.">
        <title>Complete genome sequence of the thermoacidophilic crenarchaeon Thermoproteus uzoniensis 768-20.</title>
        <authorList>
            <person name="Mardanov A.V."/>
            <person name="Gumerov V.M."/>
            <person name="Beletsky A.V."/>
            <person name="Prokofeva M.I."/>
            <person name="Bonch-Osmolovskaya E.A."/>
            <person name="Ravin N.V."/>
            <person name="Skryabin K.G."/>
        </authorList>
    </citation>
    <scope>NUCLEOTIDE SEQUENCE [LARGE SCALE GENOMIC DNA]</scope>
    <source>
        <strain evidence="2 3">768-20</strain>
    </source>
</reference>
<dbReference type="NCBIfam" id="TIGR01549">
    <property type="entry name" value="HAD-SF-IA-v1"/>
    <property type="match status" value="1"/>
</dbReference>
<dbReference type="Gene3D" id="3.40.50.1000">
    <property type="entry name" value="HAD superfamily/HAD-like"/>
    <property type="match status" value="1"/>
</dbReference>
<dbReference type="RefSeq" id="WP_013679296.1">
    <property type="nucleotide sequence ID" value="NC_015315.1"/>
</dbReference>
<protein>
    <submittedName>
        <fullName evidence="2">Haloacid dehalogenase domain protein hydrolase</fullName>
    </submittedName>
</protein>
<dbReference type="GO" id="GO:0008967">
    <property type="term" value="F:phosphoglycolate phosphatase activity"/>
    <property type="evidence" value="ECO:0007669"/>
    <property type="project" value="TreeGrafter"/>
</dbReference>
<dbReference type="PANTHER" id="PTHR43434">
    <property type="entry name" value="PHOSPHOGLYCOLATE PHOSPHATASE"/>
    <property type="match status" value="1"/>
</dbReference>
<dbReference type="AlphaFoldDB" id="F2L3A1"/>
<dbReference type="PANTHER" id="PTHR43434:SF1">
    <property type="entry name" value="PHOSPHOGLYCOLATE PHOSPHATASE"/>
    <property type="match status" value="1"/>
</dbReference>
<accession>F2L3A1</accession>
<evidence type="ECO:0000313" key="3">
    <source>
        <dbReference type="Proteomes" id="UP000008138"/>
    </source>
</evidence>
<proteinExistence type="inferred from homology"/>
<dbReference type="PRINTS" id="PR00413">
    <property type="entry name" value="HADHALOGNASE"/>
</dbReference>
<dbReference type="eggNOG" id="arCOG02294">
    <property type="taxonomic scope" value="Archaea"/>
</dbReference>
<dbReference type="InterPro" id="IPR023214">
    <property type="entry name" value="HAD_sf"/>
</dbReference>
<dbReference type="OrthoDB" id="27736at2157"/>
<dbReference type="GO" id="GO:0005829">
    <property type="term" value="C:cytosol"/>
    <property type="evidence" value="ECO:0007669"/>
    <property type="project" value="TreeGrafter"/>
</dbReference>
<organism evidence="2 3">
    <name type="scientific">Thermoproteus uzoniensis (strain 768-20)</name>
    <dbReference type="NCBI Taxonomy" id="999630"/>
    <lineage>
        <taxon>Archaea</taxon>
        <taxon>Thermoproteota</taxon>
        <taxon>Thermoprotei</taxon>
        <taxon>Thermoproteales</taxon>
        <taxon>Thermoproteaceae</taxon>
        <taxon>Thermoproteus</taxon>
    </lineage>
</organism>